<dbReference type="GO" id="GO:0005789">
    <property type="term" value="C:endoplasmic reticulum membrane"/>
    <property type="evidence" value="ECO:0007669"/>
    <property type="project" value="UniProtKB-SubCell"/>
</dbReference>
<protein>
    <submittedName>
        <fullName evidence="11">Kinectin isoform X1</fullName>
    </submittedName>
</protein>
<dbReference type="Proteomes" id="UP001652641">
    <property type="component" value="Chromosome 6"/>
</dbReference>
<dbReference type="PANTHER" id="PTHR18864">
    <property type="entry name" value="KINECTIN"/>
    <property type="match status" value="1"/>
</dbReference>
<dbReference type="GO" id="GO:0015031">
    <property type="term" value="P:protein transport"/>
    <property type="evidence" value="ECO:0007669"/>
    <property type="project" value="InterPro"/>
</dbReference>
<evidence type="ECO:0000256" key="1">
    <source>
        <dbReference type="ARBA" id="ARBA00004389"/>
    </source>
</evidence>
<reference key="1">
    <citation type="submission" date="2019-01" db="UniProtKB">
        <authorList>
            <consortium name="RefSeq"/>
        </authorList>
    </citation>
    <scope>IDENTIFICATION</scope>
</reference>
<evidence type="ECO:0000256" key="8">
    <source>
        <dbReference type="SAM" id="Phobius"/>
    </source>
</evidence>
<feature type="compositionally biased region" description="Basic residues" evidence="7">
    <location>
        <begin position="275"/>
        <end position="284"/>
    </location>
</feature>
<feature type="domain" description="Ribosome receptor lysine/proline rich" evidence="9">
    <location>
        <begin position="191"/>
        <end position="326"/>
    </location>
</feature>
<evidence type="ECO:0000256" key="4">
    <source>
        <dbReference type="ARBA" id="ARBA00022989"/>
    </source>
</evidence>
<dbReference type="KEGG" id="vvp:112921402"/>
<keyword evidence="4 8" id="KW-1133">Transmembrane helix</keyword>
<name>A0A3Q7TMS6_VULVU</name>
<feature type="coiled-coil region" evidence="6">
    <location>
        <begin position="813"/>
        <end position="1197"/>
    </location>
</feature>
<evidence type="ECO:0000256" key="3">
    <source>
        <dbReference type="ARBA" id="ARBA00022824"/>
    </source>
</evidence>
<feature type="compositionally biased region" description="Basic and acidic residues" evidence="7">
    <location>
        <begin position="334"/>
        <end position="344"/>
    </location>
</feature>
<evidence type="ECO:0000259" key="9">
    <source>
        <dbReference type="Pfam" id="PF05104"/>
    </source>
</evidence>
<dbReference type="GO" id="GO:0019894">
    <property type="term" value="F:kinesin binding"/>
    <property type="evidence" value="ECO:0007669"/>
    <property type="project" value="InterPro"/>
</dbReference>
<dbReference type="PANTHER" id="PTHR18864:SF1">
    <property type="entry name" value="KINECTIN"/>
    <property type="match status" value="1"/>
</dbReference>
<feature type="coiled-coil region" evidence="6">
    <location>
        <begin position="503"/>
        <end position="658"/>
    </location>
</feature>
<gene>
    <name evidence="11" type="primary">KTN1</name>
</gene>
<dbReference type="CTD" id="3895"/>
<accession>A0A3Q7TMS6</accession>
<keyword evidence="2 8" id="KW-0812">Transmembrane</keyword>
<feature type="coiled-coil region" evidence="6">
    <location>
        <begin position="1277"/>
        <end position="1437"/>
    </location>
</feature>
<keyword evidence="5 8" id="KW-0472">Membrane</keyword>
<dbReference type="GeneID" id="112921402"/>
<dbReference type="RefSeq" id="XP_025856420.2">
    <property type="nucleotide sequence ID" value="XM_026000635.2"/>
</dbReference>
<keyword evidence="3" id="KW-0256">Endoplasmic reticulum</keyword>
<feature type="transmembrane region" description="Helical" evidence="8">
    <location>
        <begin position="170"/>
        <end position="191"/>
    </location>
</feature>
<dbReference type="Pfam" id="PF05104">
    <property type="entry name" value="Rib_recp_KP_reg"/>
    <property type="match status" value="1"/>
</dbReference>
<feature type="region of interest" description="Disordered" evidence="7">
    <location>
        <begin position="60"/>
        <end position="82"/>
    </location>
</feature>
<evidence type="ECO:0000256" key="5">
    <source>
        <dbReference type="ARBA" id="ARBA00023136"/>
    </source>
</evidence>
<sequence length="1519" mass="173917">MLEFGSSLPLRILRGPALPPSQAPSHRRVRVPGSRRGGGWGWESGVRGLGENVWPALETGEVTPSSPRGVCPSSVAPPPPPPPFPTMRFSWRLGISAENQTGSLEKSLGHQTPGVGCAAAHVCPGGACVRRRRAARVAGQRRPNRVQLQLAQVLQNYINKSTMEFYESTYFIVLIPSVVITVIFLFFWLFMKETLYDEVLAKQKREQKLIPTKTDKKKAEKKKNKKKEIQNGNLHESDSESVPRDFKLSDALAVEDEQVVPIPLNVVETSSSVRERKKKEKKHKPVLEEQVTKESDVSKIPGKKVEPVPVTKQPTPPSEAAASKKKPGQKKSKNGSDDQDKKVETLMAPSKKQESLPLQQETKQESGSGKKKVSSKKQKAENVLVDEPLIHATTYIPLMDNADSNPVLDKREVIDLIKPDQVEGIQKTGAKKLKTETDKENAEVKFKDFLLSLKTMMFSEDEALCVVDLLKEKSGVIQDALKRSSKGELTALVHQLQEKDKLLAAVKEDAAVMKDRCKQLTQEMMSEKERSNVVIARMKDRIGTLEKEHNVFQNKMHVSYQETQQMQMKFQQVREQMEAEIAHLKQENGILRDAVSNTTNQLESKQSAELNKLRQDYARLVNELTEKTGKLQQEEVQKKNAEQAVTQLKVQLQEAERRWEEVQSYIRKRTAEHEAAQQDLQSKFVAKENEVQSLHSKLTDTLVSKQQLEQRLMQLMESEQKRVTKEESLQMQVQDILEQNEALKAQIQQFHSQIAAQTSASVLAEELHKVIAEKDKQIKQTEDSLANEHDHLTSKEEELKDIQNMNFLLKAEVQKLQALANEQAAAAHELEKMQKSIHVKDDQIRLLEEQLQCEISNKMEEFKILNDQNKALQLEVQKLQILVSEQPNKDVVEQMEKCIQEKDEKLKTVEELLETGLIQVATKEEELNAIRTENSSLTKEVQDLKAKQNDQVSFASLVEELKKVIHEKDGKIKSVEELLEAEVLKVANKEKTIQDLKQEIEALKEEVGNIQLEKAQQLSITSQIQELQNLLKGKEEQMNTMKTVLEEKEKDLASRGKWLQDLQEENESLKTHIQEVAQHNLKEACSASRLEELETVLKEKENEMKRIETILKERENDLSSKIKLLQEVQDENKLFKSEIEQLKQCNYQQASSFPPHEELLKVISEREKEITGLQNELDSLKEAVEHQRKKNNDLREKNWEAMEALASTEKMLQDKVNKTSKERQQYVEAIELEAKEVLKKLFPKVSVPPNLNYGEWLRGFEKKAKECVAETSGSEEVKVLEHKLKEADEMHTLLQLECEKYKSVLAETEGILQKLQRSVEQEENKWKVKVDESQKTIKQMQLSFTSSEQELERLRRENKDIENLRREREHLEMELEKAEIERSTYVTEVRELKDLLTELQKKLDDSYSEAVRQNEELNLLKTQLNETLTKLRTEQSERQKVAGDLHKAQQSLDLIQSKIVKAAGDTTVIENSDVSPEAESSEKETMSVSLNQTVTQLQQLLQAVNQQLTKEKEHYQVLE</sequence>
<keyword evidence="6" id="KW-0175">Coiled coil</keyword>
<feature type="coiled-coil region" evidence="6">
    <location>
        <begin position="726"/>
        <end position="784"/>
    </location>
</feature>
<evidence type="ECO:0000256" key="2">
    <source>
        <dbReference type="ARBA" id="ARBA00022692"/>
    </source>
</evidence>
<feature type="region of interest" description="Disordered" evidence="7">
    <location>
        <begin position="15"/>
        <end position="37"/>
    </location>
</feature>
<keyword evidence="10" id="KW-1185">Reference proteome</keyword>
<dbReference type="GO" id="GO:0007018">
    <property type="term" value="P:microtubule-based movement"/>
    <property type="evidence" value="ECO:0007669"/>
    <property type="project" value="InterPro"/>
</dbReference>
<comment type="subcellular location">
    <subcellularLocation>
        <location evidence="1">Endoplasmic reticulum membrane</location>
        <topology evidence="1">Single-pass membrane protein</topology>
    </subcellularLocation>
</comment>
<feature type="region of interest" description="Disordered" evidence="7">
    <location>
        <begin position="211"/>
        <end position="242"/>
    </location>
</feature>
<organism evidence="10 11">
    <name type="scientific">Vulpes vulpes</name>
    <name type="common">Red fox</name>
    <dbReference type="NCBI Taxonomy" id="9627"/>
    <lineage>
        <taxon>Eukaryota</taxon>
        <taxon>Metazoa</taxon>
        <taxon>Chordata</taxon>
        <taxon>Craniata</taxon>
        <taxon>Vertebrata</taxon>
        <taxon>Euteleostomi</taxon>
        <taxon>Mammalia</taxon>
        <taxon>Eutheria</taxon>
        <taxon>Laurasiatheria</taxon>
        <taxon>Carnivora</taxon>
        <taxon>Caniformia</taxon>
        <taxon>Canidae</taxon>
        <taxon>Vulpes</taxon>
    </lineage>
</organism>
<feature type="region of interest" description="Disordered" evidence="7">
    <location>
        <begin position="270"/>
        <end position="380"/>
    </location>
</feature>
<evidence type="ECO:0000256" key="7">
    <source>
        <dbReference type="SAM" id="MobiDB-lite"/>
    </source>
</evidence>
<evidence type="ECO:0000313" key="11">
    <source>
        <dbReference type="RefSeq" id="XP_025856420.2"/>
    </source>
</evidence>
<feature type="compositionally biased region" description="Basic residues" evidence="7">
    <location>
        <begin position="323"/>
        <end position="333"/>
    </location>
</feature>
<evidence type="ECO:0000256" key="6">
    <source>
        <dbReference type="SAM" id="Coils"/>
    </source>
</evidence>
<feature type="compositionally biased region" description="Basic and acidic residues" evidence="7">
    <location>
        <begin position="285"/>
        <end position="297"/>
    </location>
</feature>
<reference evidence="11" key="2">
    <citation type="submission" date="2025-08" db="UniProtKB">
        <authorList>
            <consortium name="RefSeq"/>
        </authorList>
    </citation>
    <scope>IDENTIFICATION</scope>
    <source>
        <tissue evidence="11">Cell line</tissue>
    </source>
</reference>
<dbReference type="InterPro" id="IPR007794">
    <property type="entry name" value="Rib_rcpt_KP"/>
</dbReference>
<proteinExistence type="predicted"/>
<evidence type="ECO:0000313" key="10">
    <source>
        <dbReference type="Proteomes" id="UP001652641"/>
    </source>
</evidence>
<dbReference type="InterPro" id="IPR024854">
    <property type="entry name" value="Kinectin"/>
</dbReference>